<dbReference type="InterPro" id="IPR050767">
    <property type="entry name" value="Sel1_AlgK"/>
</dbReference>
<name>A0A2A2PT27_9PSED</name>
<dbReference type="Proteomes" id="UP000217830">
    <property type="component" value="Unassembled WGS sequence"/>
</dbReference>
<dbReference type="EMBL" id="NRST01000001">
    <property type="protein sequence ID" value="PAW58365.1"/>
    <property type="molecule type" value="Genomic_DNA"/>
</dbReference>
<dbReference type="PANTHER" id="PTHR11102:SF160">
    <property type="entry name" value="ERAD-ASSOCIATED E3 UBIQUITIN-PROTEIN LIGASE COMPONENT HRD3"/>
    <property type="match status" value="1"/>
</dbReference>
<dbReference type="Gene3D" id="1.25.40.10">
    <property type="entry name" value="Tetratricopeptide repeat domain"/>
    <property type="match status" value="1"/>
</dbReference>
<dbReference type="Pfam" id="PF08238">
    <property type="entry name" value="Sel1"/>
    <property type="match status" value="7"/>
</dbReference>
<organism evidence="2 3">
    <name type="scientific">Pseudomonas moraviensis</name>
    <dbReference type="NCBI Taxonomy" id="321662"/>
    <lineage>
        <taxon>Bacteria</taxon>
        <taxon>Pseudomonadati</taxon>
        <taxon>Pseudomonadota</taxon>
        <taxon>Gammaproteobacteria</taxon>
        <taxon>Pseudomonadales</taxon>
        <taxon>Pseudomonadaceae</taxon>
        <taxon>Pseudomonas</taxon>
    </lineage>
</organism>
<dbReference type="AlphaFoldDB" id="A0A2A2PT27"/>
<dbReference type="InterPro" id="IPR006597">
    <property type="entry name" value="Sel1-like"/>
</dbReference>
<feature type="chain" id="PRO_5012223475" description="Sel1 repeat family protein" evidence="1">
    <location>
        <begin position="27"/>
        <end position="324"/>
    </location>
</feature>
<sequence>MTNSFKTIGAVGAAFFSMFITCNTWAQEPRELYDGMKTGKCAPNSEHLHEQAVAGDLEAQTQFGKAIQENLCGVVEQWSPGMPEEWFRKAAEQGNAEAQVGLAEELSWDRSVEGEDAGVYWDLKAAEQGNAKAQFSLAQIYHRGGRSIKNLKDMDKALVYYNQAAEGGYVMAYMLLAHIYEEGDEVPQSDVTAAKWFLKAAEAGDASGQNNFAEMLATGRGVEKDEKLAVAWYRKSALQGNQYSQYELAQMLELGRGTERNEREAAKLYRQSADADYGNAQLALGKMYAQGRGGLPKSRSKAEFWLLKAVGRYAPGAKEELEKL</sequence>
<protein>
    <recommendedName>
        <fullName evidence="4">Sel1 repeat family protein</fullName>
    </recommendedName>
</protein>
<feature type="signal peptide" evidence="1">
    <location>
        <begin position="1"/>
        <end position="26"/>
    </location>
</feature>
<dbReference type="SMART" id="SM00671">
    <property type="entry name" value="SEL1"/>
    <property type="match status" value="5"/>
</dbReference>
<evidence type="ECO:0000256" key="1">
    <source>
        <dbReference type="SAM" id="SignalP"/>
    </source>
</evidence>
<dbReference type="PANTHER" id="PTHR11102">
    <property type="entry name" value="SEL-1-LIKE PROTEIN"/>
    <property type="match status" value="1"/>
</dbReference>
<keyword evidence="1" id="KW-0732">Signal</keyword>
<evidence type="ECO:0000313" key="2">
    <source>
        <dbReference type="EMBL" id="PAW58365.1"/>
    </source>
</evidence>
<comment type="caution">
    <text evidence="2">The sequence shown here is derived from an EMBL/GenBank/DDBJ whole genome shotgun (WGS) entry which is preliminary data.</text>
</comment>
<proteinExistence type="predicted"/>
<evidence type="ECO:0000313" key="3">
    <source>
        <dbReference type="Proteomes" id="UP000217830"/>
    </source>
</evidence>
<reference evidence="2 3" key="1">
    <citation type="submission" date="2017-08" db="EMBL/GenBank/DDBJ databases">
        <title>Draft Genome Sequence of Pseudomonas moraviensis TYU6, isolated from Taxus cuspidata by using PacBio Single-Molecule Real-Time Technology.</title>
        <authorList>
            <person name="Baek K.-H."/>
            <person name="Mishra A.K."/>
        </authorList>
    </citation>
    <scope>NUCLEOTIDE SEQUENCE [LARGE SCALE GENOMIC DNA]</scope>
    <source>
        <strain evidence="2 3">TYU6</strain>
    </source>
</reference>
<dbReference type="InterPro" id="IPR011990">
    <property type="entry name" value="TPR-like_helical_dom_sf"/>
</dbReference>
<dbReference type="SUPFAM" id="SSF81901">
    <property type="entry name" value="HCP-like"/>
    <property type="match status" value="1"/>
</dbReference>
<evidence type="ECO:0008006" key="4">
    <source>
        <dbReference type="Google" id="ProtNLM"/>
    </source>
</evidence>
<keyword evidence="3" id="KW-1185">Reference proteome</keyword>
<dbReference type="RefSeq" id="WP_095668851.1">
    <property type="nucleotide sequence ID" value="NZ_NRSS01000003.1"/>
</dbReference>
<gene>
    <name evidence="2" type="ORF">CKQ80_24705</name>
</gene>
<accession>A0A2A2PT27</accession>